<dbReference type="InterPro" id="IPR014065">
    <property type="entry name" value="tRNA_adenylyltransferase"/>
</dbReference>
<dbReference type="GO" id="GO:0000166">
    <property type="term" value="F:nucleotide binding"/>
    <property type="evidence" value="ECO:0007669"/>
    <property type="project" value="UniProtKB-KW"/>
</dbReference>
<feature type="coiled-coil region" evidence="8">
    <location>
        <begin position="423"/>
        <end position="450"/>
    </location>
</feature>
<dbReference type="Proteomes" id="UP001224674">
    <property type="component" value="Chromosome"/>
</dbReference>
<keyword evidence="7" id="KW-0460">Magnesium</keyword>
<keyword evidence="6" id="KW-0547">Nucleotide-binding</keyword>
<dbReference type="AlphaFoldDB" id="A0AAJ6DEF8"/>
<dbReference type="Gene3D" id="3.30.460.10">
    <property type="entry name" value="Beta Polymerase, domain 2"/>
    <property type="match status" value="1"/>
</dbReference>
<evidence type="ECO:0000256" key="1">
    <source>
        <dbReference type="ARBA" id="ARBA00001946"/>
    </source>
</evidence>
<keyword evidence="4 11" id="KW-0548">Nucleotidyltransferase</keyword>
<proteinExistence type="predicted"/>
<evidence type="ECO:0000256" key="5">
    <source>
        <dbReference type="ARBA" id="ARBA00022723"/>
    </source>
</evidence>
<keyword evidence="5" id="KW-0479">Metal-binding</keyword>
<evidence type="ECO:0000256" key="3">
    <source>
        <dbReference type="ARBA" id="ARBA00022694"/>
    </source>
</evidence>
<dbReference type="Pfam" id="PF01966">
    <property type="entry name" value="HD"/>
    <property type="match status" value="1"/>
</dbReference>
<evidence type="ECO:0000313" key="11">
    <source>
        <dbReference type="EMBL" id="WGH92563.1"/>
    </source>
</evidence>
<keyword evidence="2 11" id="KW-0808">Transferase</keyword>
<evidence type="ECO:0000256" key="8">
    <source>
        <dbReference type="SAM" id="Coils"/>
    </source>
</evidence>
<dbReference type="CDD" id="cd00077">
    <property type="entry name" value="HDc"/>
    <property type="match status" value="1"/>
</dbReference>
<reference evidence="11 12" key="1">
    <citation type="submission" date="2023-03" db="EMBL/GenBank/DDBJ databases">
        <title>Complete genome sequences of several Auritidibacter ignavus strains isolated from ear infections.</title>
        <authorList>
            <person name="Baehr T."/>
            <person name="Baumhoegger A.M."/>
        </authorList>
    </citation>
    <scope>NUCLEOTIDE SEQUENCE [LARGE SCALE GENOMIC DNA]</scope>
    <source>
        <strain evidence="11 12">BABAE-6</strain>
    </source>
</reference>
<keyword evidence="3" id="KW-0819">tRNA processing</keyword>
<dbReference type="NCBIfam" id="TIGR02692">
    <property type="entry name" value="tRNA_CCA_actino"/>
    <property type="match status" value="1"/>
</dbReference>
<dbReference type="SMART" id="SM00471">
    <property type="entry name" value="HDc"/>
    <property type="match status" value="1"/>
</dbReference>
<organism evidence="11 12">
    <name type="scientific">Auritidibacter ignavus</name>
    <dbReference type="NCBI Taxonomy" id="678932"/>
    <lineage>
        <taxon>Bacteria</taxon>
        <taxon>Bacillati</taxon>
        <taxon>Actinomycetota</taxon>
        <taxon>Actinomycetes</taxon>
        <taxon>Micrococcales</taxon>
        <taxon>Micrococcaceae</taxon>
        <taxon>Auritidibacter</taxon>
    </lineage>
</organism>
<evidence type="ECO:0000313" key="12">
    <source>
        <dbReference type="Proteomes" id="UP001224674"/>
    </source>
</evidence>
<dbReference type="InterPro" id="IPR032828">
    <property type="entry name" value="PolyA_RNA-bd"/>
</dbReference>
<dbReference type="PANTHER" id="PTHR46173">
    <property type="entry name" value="CCA TRNA NUCLEOTIDYLTRANSFERASE 1, MITOCHONDRIAL"/>
    <property type="match status" value="1"/>
</dbReference>
<dbReference type="GO" id="GO:0046872">
    <property type="term" value="F:metal ion binding"/>
    <property type="evidence" value="ECO:0007669"/>
    <property type="project" value="UniProtKB-KW"/>
</dbReference>
<evidence type="ECO:0000256" key="2">
    <source>
        <dbReference type="ARBA" id="ARBA00022679"/>
    </source>
</evidence>
<dbReference type="InterPro" id="IPR002646">
    <property type="entry name" value="PolA_pol_head_dom"/>
</dbReference>
<dbReference type="EMBL" id="CP122566">
    <property type="protein sequence ID" value="WGH92563.1"/>
    <property type="molecule type" value="Genomic_DNA"/>
</dbReference>
<dbReference type="Pfam" id="PF12627">
    <property type="entry name" value="PolyA_pol_RNAbd"/>
    <property type="match status" value="1"/>
</dbReference>
<evidence type="ECO:0000259" key="10">
    <source>
        <dbReference type="SMART" id="SM00471"/>
    </source>
</evidence>
<dbReference type="FunFam" id="1.10.3090.10:FF:000002">
    <property type="entry name" value="CCA tRNA nucleotidyltransferase"/>
    <property type="match status" value="1"/>
</dbReference>
<evidence type="ECO:0000256" key="6">
    <source>
        <dbReference type="ARBA" id="ARBA00022741"/>
    </source>
</evidence>
<protein>
    <submittedName>
        <fullName evidence="11">CCA tRNA nucleotidyltransferase</fullName>
        <ecNumber evidence="11">2.7.7.72</ecNumber>
    </submittedName>
</protein>
<dbReference type="EC" id="2.7.7.72" evidence="11"/>
<dbReference type="Pfam" id="PF01743">
    <property type="entry name" value="PolyA_pol"/>
    <property type="match status" value="1"/>
</dbReference>
<dbReference type="SUPFAM" id="SSF81301">
    <property type="entry name" value="Nucleotidyltransferase"/>
    <property type="match status" value="1"/>
</dbReference>
<name>A0AAJ6DEF8_9MICC</name>
<comment type="cofactor">
    <cofactor evidence="1">
        <name>Mg(2+)</name>
        <dbReference type="ChEBI" id="CHEBI:18420"/>
    </cofactor>
</comment>
<keyword evidence="12" id="KW-1185">Reference proteome</keyword>
<dbReference type="SUPFAM" id="SSF81891">
    <property type="entry name" value="Poly A polymerase C-terminal region-like"/>
    <property type="match status" value="1"/>
</dbReference>
<dbReference type="GO" id="GO:0008033">
    <property type="term" value="P:tRNA processing"/>
    <property type="evidence" value="ECO:0007669"/>
    <property type="project" value="UniProtKB-KW"/>
</dbReference>
<sequence length="515" mass="57841">MPTIRQRHQPTTQRPRRDDTVIQHPDDAHALNAARPLPAGFPHGATVPGLVVELGNIFQQAGFELALVGGPVRDIFLGVTAVDLDFTTDATPEQITEVLGTWPDAIWDIGAAFGTIGARKAGWQVEITTYRAEKYDPESRKPQVVFGHDLTDDLLRRDFTVNAMALKLPDLELVDPFGGIRDLAAGRLRTPGRAEASFSDDPLRMMRAARFMSQLRLSVADDVRTAMIEMAERISIISAERVRDELVKLMIGADPRAGLELLVQTGLAEHVLPELPALRLTMDAAHHHKDVYQHSLKVLEQAMEWEPEYVSAPNFVLRFAAVMHDIGKPATRRFEKNGAVTFRHHDVVGAKMVRSRMKALRFDKETIRAVATLVELHMRFYGYGDAGWGDSAVRRYVTDAGDMLQHLHALTRSDVTTQNKRKANRLAHAYDDLEQRIEQLAAEEELAKIRPDLNGQQIMQILGISPGPLVGRAYQHLLDWRLDQGPHTAEEAEAELLRWWEQQPESHTKAEPRDE</sequence>
<evidence type="ECO:0000256" key="4">
    <source>
        <dbReference type="ARBA" id="ARBA00022695"/>
    </source>
</evidence>
<evidence type="ECO:0000256" key="7">
    <source>
        <dbReference type="ARBA" id="ARBA00022842"/>
    </source>
</evidence>
<keyword evidence="8" id="KW-0175">Coiled coil</keyword>
<dbReference type="GO" id="GO:0000049">
    <property type="term" value="F:tRNA binding"/>
    <property type="evidence" value="ECO:0007669"/>
    <property type="project" value="TreeGrafter"/>
</dbReference>
<dbReference type="PANTHER" id="PTHR46173:SF1">
    <property type="entry name" value="CCA TRNA NUCLEOTIDYLTRANSFERASE 1, MITOCHONDRIAL"/>
    <property type="match status" value="1"/>
</dbReference>
<dbReference type="GO" id="GO:0004810">
    <property type="term" value="F:CCA tRNA nucleotidyltransferase activity"/>
    <property type="evidence" value="ECO:0007669"/>
    <property type="project" value="UniProtKB-EC"/>
</dbReference>
<dbReference type="InterPro" id="IPR043519">
    <property type="entry name" value="NT_sf"/>
</dbReference>
<dbReference type="RefSeq" id="WP_279674598.1">
    <property type="nucleotide sequence ID" value="NZ_CP122566.1"/>
</dbReference>
<gene>
    <name evidence="11" type="ORF">QDX21_09675</name>
</gene>
<dbReference type="CDD" id="cd05398">
    <property type="entry name" value="NT_ClassII-CCAase"/>
    <property type="match status" value="1"/>
</dbReference>
<dbReference type="InterPro" id="IPR006675">
    <property type="entry name" value="HDIG_dom"/>
</dbReference>
<evidence type="ECO:0000256" key="9">
    <source>
        <dbReference type="SAM" id="MobiDB-lite"/>
    </source>
</evidence>
<accession>A0AAJ6DEF8</accession>
<feature type="region of interest" description="Disordered" evidence="9">
    <location>
        <begin position="1"/>
        <end position="20"/>
    </location>
</feature>
<dbReference type="InterPro" id="IPR050264">
    <property type="entry name" value="Bact_CCA-adding_enz_type3_sf"/>
</dbReference>
<dbReference type="InterPro" id="IPR006674">
    <property type="entry name" value="HD_domain"/>
</dbReference>
<dbReference type="InterPro" id="IPR003607">
    <property type="entry name" value="HD/PDEase_dom"/>
</dbReference>
<feature type="domain" description="HD/PDEase" evidence="10">
    <location>
        <begin position="287"/>
        <end position="445"/>
    </location>
</feature>
<dbReference type="Gene3D" id="1.10.3090.10">
    <property type="entry name" value="cca-adding enzyme, domain 2"/>
    <property type="match status" value="1"/>
</dbReference>
<dbReference type="NCBIfam" id="TIGR00277">
    <property type="entry name" value="HDIG"/>
    <property type="match status" value="1"/>
</dbReference>